<evidence type="ECO:0000313" key="3">
    <source>
        <dbReference type="Proteomes" id="UP000324351"/>
    </source>
</evidence>
<accession>A0A5B1LXF1</accession>
<reference evidence="2 3" key="2">
    <citation type="submission" date="2019-09" db="EMBL/GenBank/DDBJ databases">
        <authorList>
            <person name="Jin C."/>
        </authorList>
    </citation>
    <scope>NUCLEOTIDE SEQUENCE [LARGE SCALE GENOMIC DNA]</scope>
    <source>
        <strain evidence="2 3">BN140041</strain>
    </source>
</reference>
<reference evidence="2 3" key="1">
    <citation type="submission" date="2019-09" db="EMBL/GenBank/DDBJ databases">
        <title>Nocardioides panacisoli sp. nov., isolated from the soil of a ginseng field.</title>
        <authorList>
            <person name="Cho C."/>
        </authorList>
    </citation>
    <scope>NUCLEOTIDE SEQUENCE [LARGE SCALE GENOMIC DNA]</scope>
    <source>
        <strain evidence="2 3">BN140041</strain>
    </source>
</reference>
<name>A0A5B1LXF1_9ACTN</name>
<feature type="signal peptide" evidence="1">
    <location>
        <begin position="1"/>
        <end position="28"/>
    </location>
</feature>
<dbReference type="AlphaFoldDB" id="A0A5B1LXF1"/>
<evidence type="ECO:0008006" key="4">
    <source>
        <dbReference type="Google" id="ProtNLM"/>
    </source>
</evidence>
<evidence type="ECO:0000313" key="2">
    <source>
        <dbReference type="EMBL" id="KAA1425655.1"/>
    </source>
</evidence>
<protein>
    <recommendedName>
        <fullName evidence="4">Fibronectin type-III domain-containing protein</fullName>
    </recommendedName>
</protein>
<proteinExistence type="predicted"/>
<dbReference type="EMBL" id="VUJW01000011">
    <property type="protein sequence ID" value="KAA1425655.1"/>
    <property type="molecule type" value="Genomic_DNA"/>
</dbReference>
<keyword evidence="1" id="KW-0732">Signal</keyword>
<gene>
    <name evidence="2" type="ORF">F0U47_17880</name>
</gene>
<organism evidence="2 3">
    <name type="scientific">Nocardioides antri</name>
    <dbReference type="NCBI Taxonomy" id="2607659"/>
    <lineage>
        <taxon>Bacteria</taxon>
        <taxon>Bacillati</taxon>
        <taxon>Actinomycetota</taxon>
        <taxon>Actinomycetes</taxon>
        <taxon>Propionibacteriales</taxon>
        <taxon>Nocardioidaceae</taxon>
        <taxon>Nocardioides</taxon>
    </lineage>
</organism>
<comment type="caution">
    <text evidence="2">The sequence shown here is derived from an EMBL/GenBank/DDBJ whole genome shotgun (WGS) entry which is preliminary data.</text>
</comment>
<dbReference type="RefSeq" id="WP_149751841.1">
    <property type="nucleotide sequence ID" value="NZ_VUJW01000011.1"/>
</dbReference>
<sequence length="521" mass="53629">MLPARRACSGAIAVLVLLAGVLAPTSSAARPGAAAEDVPVWRITEVAVPTSAPAGAVKWATAACPSGQSIIGGDIRDISDVQTVVPQAAVPFVNTESFFAAVGVGGTTTQTFTVVAYCVPTALLAGRTVVERVYSLPAGVTDTGGGATCAAGSRAIGGGAWLADPSANENGYLRSNGPHPLGRGWYATARLQGTSLRVSVVCMPDGSVPPVSIATRTAEAGNDVFSYYFGQGSASCPNGTRVLAGGAYIARPDQFPDPEDPSQGRVAQSVSRNGYWHTVIGMNPGYWSTTVVLCVPDADPPTVTMTKPVASPFAARVALDPGIDVAWTGSDGAGQVVGYQTRVRRASATAAFGAWQYPDAWSDLAAVGLVHNGTELGSTYCYSARGRDDAGNWSAWAVQRCAVRPLDDRSLIISDGWTRGALADYWNGTATRTAQQGAVLSRPGARFNQLALIATKCPTCGRVAVAVDGVLIGTVNLANATTVHQRVISLPRTPGREGTVTIEVLSTGKPVIIDGLAVSAS</sequence>
<dbReference type="Proteomes" id="UP000324351">
    <property type="component" value="Unassembled WGS sequence"/>
</dbReference>
<evidence type="ECO:0000256" key="1">
    <source>
        <dbReference type="SAM" id="SignalP"/>
    </source>
</evidence>
<feature type="chain" id="PRO_5022688617" description="Fibronectin type-III domain-containing protein" evidence="1">
    <location>
        <begin position="29"/>
        <end position="521"/>
    </location>
</feature>
<keyword evidence="3" id="KW-1185">Reference proteome</keyword>